<organism evidence="2 3">
    <name type="scientific">Pseudoalteromonas byunsanensis</name>
    <dbReference type="NCBI Taxonomy" id="327939"/>
    <lineage>
        <taxon>Bacteria</taxon>
        <taxon>Pseudomonadati</taxon>
        <taxon>Pseudomonadota</taxon>
        <taxon>Gammaproteobacteria</taxon>
        <taxon>Alteromonadales</taxon>
        <taxon>Pseudoalteromonadaceae</taxon>
        <taxon>Pseudoalteromonas</taxon>
    </lineage>
</organism>
<dbReference type="InterPro" id="IPR022225">
    <property type="entry name" value="Phage_tail_fibre_N"/>
</dbReference>
<dbReference type="RefSeq" id="WP_070990913.1">
    <property type="nucleotide sequence ID" value="NZ_CBCSHD010000001.1"/>
</dbReference>
<name>A0A1S1NBB3_9GAMM</name>
<proteinExistence type="predicted"/>
<evidence type="ECO:0000313" key="3">
    <source>
        <dbReference type="Proteomes" id="UP000180253"/>
    </source>
</evidence>
<gene>
    <name evidence="2" type="ORF">BIW53_05780</name>
</gene>
<dbReference type="PANTHER" id="PTHR35191:SF1">
    <property type="entry name" value="PROPHAGE SIDE TAIL FIBER PROTEIN HOMOLOG STFQ-RELATED"/>
    <property type="match status" value="1"/>
</dbReference>
<evidence type="ECO:0000313" key="2">
    <source>
        <dbReference type="EMBL" id="OHU96830.1"/>
    </source>
</evidence>
<accession>A0A1S1NBB3</accession>
<dbReference type="EMBL" id="MNAN01000026">
    <property type="protein sequence ID" value="OHU96830.1"/>
    <property type="molecule type" value="Genomic_DNA"/>
</dbReference>
<dbReference type="Proteomes" id="UP000180253">
    <property type="component" value="Unassembled WGS sequence"/>
</dbReference>
<reference evidence="2 3" key="1">
    <citation type="submission" date="2016-10" db="EMBL/GenBank/DDBJ databases">
        <title>Pseudoalteromonas amylolytica sp. nov., isolated from the surface seawater.</title>
        <authorList>
            <person name="Wu Y.-H."/>
            <person name="Cheng H."/>
            <person name="Jin X.-B."/>
            <person name="Wang C.-S."/>
            <person name="Xu X.-W."/>
        </authorList>
    </citation>
    <scope>NUCLEOTIDE SEQUENCE [LARGE SCALE GENOMIC DNA]</scope>
    <source>
        <strain evidence="2 3">JCM 12483</strain>
    </source>
</reference>
<feature type="domain" description="Phage tail fibre protein N-terminal" evidence="1">
    <location>
        <begin position="4"/>
        <end position="144"/>
    </location>
</feature>
<dbReference type="Pfam" id="PF12571">
    <property type="entry name" value="Phage_tail_fib"/>
    <property type="match status" value="1"/>
</dbReference>
<sequence length="1039" mass="114695">MSNTQYWTKLTAAGREKVLAAIANKQSIHLSEFAVGQGSISEHDTDLRQPVYRSDVNYLKQLPEQPLVEVVGVVPASEGGFYVREAAFYTDDGKAFAIIKYPETYKPASADNAAAELGIKAVIDVIDGQVLSEKIDPSMIYATKEWVSEQIFTRAIMPLEARTHSKNIAVNLSSQVQTKPFRRSVIALCELKVTKWGWDSWTHCRLSFHRVNNIISPVIADVAVGYVYNSDRMRGFIKTIGHKNAAKLCTFMYNGKKYGGVEFHFSAPEHNYVTCNGVGTFTPFGLDYFDIKDNIALNSEVADSLDFDSSIIFENAMALNGSNILTDKRLCEDDDVLTGESADLVVTPKAAAAGDNKVRQEMVMHGLGNRVSHQSDYFMTRSFDLVMNNNTPREFPDLPPDASDILVFCTTQNTLTQTNLVARFHKEDGEWNSSVIYSYGIASNRPNVSVINGKPHFTTAHSSDYVYSLYCQIATQKSGRAKPFDFYENAYTTYNKPAPTEIGALAENTDITITKNNPWLTLDSPNTGSYINEQVAGISLGESGRVYGGASLHLSYIGNGYSYIGMGSMGEDNIPDNWTMQMHYQNSWVRFRSSIHIQDSETKIGKGTSNSLRLQTNYGFVDIGAQNYSYCHYKTDRSAHWFNKNILVSGEIYAGPSNDQRVYHTSNKPTPSEIGALAENTDITITKNNPWLTLDSTNVGSDNSEQAAGISLGESARIYGDASLHLSYIGNGYSYIGMGNLGEDNIPDNWAMKMHYQRTWVQFRSSIYLQNSRTQLAKGSNDSVKIQTNSGALHIGSQNPDFCHYDTDRPSHWFNASIKVRGELYAGANYNQRVYHTGNKPSAAEVTGGTFAGDVFATLGRSWNCKLADTPNAIGVRVWSNTGAQLVGGLGVYSPNGNGAGSYAYMGTGEYPYNSGIKVSDSGFSYKNQTVYHSGNISQHSEKRTVISNGVLDANGKHYITASNTFYLPSVTNLTQGTAVVVSKAMAAQPTIRVHGEASETIKMIKKGQMIENDSVQFDTHCTLTFILNSEKQWELQYV</sequence>
<dbReference type="STRING" id="327939.BIW53_05780"/>
<dbReference type="InterPro" id="IPR051934">
    <property type="entry name" value="Phage_Tail_Fiber_Structural"/>
</dbReference>
<protein>
    <recommendedName>
        <fullName evidence="1">Phage tail fibre protein N-terminal domain-containing protein</fullName>
    </recommendedName>
</protein>
<keyword evidence="3" id="KW-1185">Reference proteome</keyword>
<dbReference type="AlphaFoldDB" id="A0A1S1NBB3"/>
<comment type="caution">
    <text evidence="2">The sequence shown here is derived from an EMBL/GenBank/DDBJ whole genome shotgun (WGS) entry which is preliminary data.</text>
</comment>
<dbReference type="OrthoDB" id="9810174at2"/>
<dbReference type="PANTHER" id="PTHR35191">
    <property type="entry name" value="PROPHAGE SIDE TAIL FIBER PROTEIN HOMOLOG STFQ-RELATED"/>
    <property type="match status" value="1"/>
</dbReference>
<evidence type="ECO:0000259" key="1">
    <source>
        <dbReference type="Pfam" id="PF12571"/>
    </source>
</evidence>